<dbReference type="CDD" id="cd19100">
    <property type="entry name" value="AKR_unchar"/>
    <property type="match status" value="1"/>
</dbReference>
<dbReference type="InterPro" id="IPR053135">
    <property type="entry name" value="AKR2_Oxidoreductase"/>
</dbReference>
<dbReference type="Pfam" id="PF00248">
    <property type="entry name" value="Aldo_ket_red"/>
    <property type="match status" value="1"/>
</dbReference>
<gene>
    <name evidence="5" type="ORF">FYJ85_02255</name>
</gene>
<dbReference type="InterPro" id="IPR036812">
    <property type="entry name" value="NAD(P)_OxRdtase_dom_sf"/>
</dbReference>
<evidence type="ECO:0000256" key="1">
    <source>
        <dbReference type="ARBA" id="ARBA00022723"/>
    </source>
</evidence>
<evidence type="ECO:0000256" key="2">
    <source>
        <dbReference type="ARBA" id="ARBA00023004"/>
    </source>
</evidence>
<sequence length="384" mass="42172">MIYRELGGTGIAVSEVGFGGEHLEGKESAIVERTVHAALDAGINLFDVFMSEPNVRTNIGRGLAGRRDRAVVQGHFRAVWKDGQYGRTLDLAETKFFFQDLLDRLGTDYIDIGMIHMVDNKADFDAIFNGEIYRYVLELKRKGVIRAIGLSSHISSIALEAVNRGLIDVLMFSLNPAYDLLHQEAIEELIQINGTAFESAEIRGVSRARSELYRACDAKGVGIVVMKGLGAGLLLDAKRSPFGVAMTVPQCIHYALTRPAVSSIVVGVQTPEEVAAAVRYESLPERERDYSHIFAAEPRFNPKGHCMYCNHCLPCVAHIDIAQVNRYLDLAEAEGTVPPTVRAHYDSLAHKAAECVSCGACEKRCPFDVPVMARMKQAKAQFGA</sequence>
<proteinExistence type="predicted"/>
<keyword evidence="6" id="KW-1185">Reference proteome</keyword>
<protein>
    <submittedName>
        <fullName evidence="5">Aldo/keto reductase</fullName>
    </submittedName>
</protein>
<dbReference type="InterPro" id="IPR017900">
    <property type="entry name" value="4Fe4S_Fe_S_CS"/>
</dbReference>
<evidence type="ECO:0000313" key="5">
    <source>
        <dbReference type="EMBL" id="MST95866.1"/>
    </source>
</evidence>
<reference evidence="5 6" key="1">
    <citation type="submission" date="2019-08" db="EMBL/GenBank/DDBJ databases">
        <title>In-depth cultivation of the pig gut microbiome towards novel bacterial diversity and tailored functional studies.</title>
        <authorList>
            <person name="Wylensek D."/>
            <person name="Hitch T.C.A."/>
            <person name="Clavel T."/>
        </authorList>
    </citation>
    <scope>NUCLEOTIDE SEQUENCE [LARGE SCALE GENOMIC DNA]</scope>
    <source>
        <strain evidence="5 6">BBE-744-WT-12</strain>
    </source>
</reference>
<evidence type="ECO:0000313" key="6">
    <source>
        <dbReference type="Proteomes" id="UP000435649"/>
    </source>
</evidence>
<accession>A0A844FXP1</accession>
<dbReference type="Gene3D" id="3.20.20.100">
    <property type="entry name" value="NADP-dependent oxidoreductase domain"/>
    <property type="match status" value="1"/>
</dbReference>
<name>A0A844FXP1_9BACT</name>
<dbReference type="PROSITE" id="PS51379">
    <property type="entry name" value="4FE4S_FER_2"/>
    <property type="match status" value="1"/>
</dbReference>
<dbReference type="EMBL" id="VUNS01000002">
    <property type="protein sequence ID" value="MST95866.1"/>
    <property type="molecule type" value="Genomic_DNA"/>
</dbReference>
<evidence type="ECO:0000259" key="4">
    <source>
        <dbReference type="PROSITE" id="PS51379"/>
    </source>
</evidence>
<dbReference type="GO" id="GO:0051536">
    <property type="term" value="F:iron-sulfur cluster binding"/>
    <property type="evidence" value="ECO:0007669"/>
    <property type="project" value="UniProtKB-KW"/>
</dbReference>
<dbReference type="InterPro" id="IPR017896">
    <property type="entry name" value="4Fe4S_Fe-S-bd"/>
</dbReference>
<dbReference type="SUPFAM" id="SSF51430">
    <property type="entry name" value="NAD(P)-linked oxidoreductase"/>
    <property type="match status" value="1"/>
</dbReference>
<dbReference type="GO" id="GO:0046872">
    <property type="term" value="F:metal ion binding"/>
    <property type="evidence" value="ECO:0007669"/>
    <property type="project" value="UniProtKB-KW"/>
</dbReference>
<dbReference type="PROSITE" id="PS00198">
    <property type="entry name" value="4FE4S_FER_1"/>
    <property type="match status" value="1"/>
</dbReference>
<feature type="domain" description="4Fe-4S ferredoxin-type" evidence="4">
    <location>
        <begin position="346"/>
        <end position="375"/>
    </location>
</feature>
<keyword evidence="3" id="KW-0411">Iron-sulfur</keyword>
<dbReference type="AlphaFoldDB" id="A0A844FXP1"/>
<dbReference type="SUPFAM" id="SSF46548">
    <property type="entry name" value="alpha-helical ferredoxin"/>
    <property type="match status" value="1"/>
</dbReference>
<organism evidence="5 6">
    <name type="scientific">Victivallis lenta</name>
    <dbReference type="NCBI Taxonomy" id="2606640"/>
    <lineage>
        <taxon>Bacteria</taxon>
        <taxon>Pseudomonadati</taxon>
        <taxon>Lentisphaerota</taxon>
        <taxon>Lentisphaeria</taxon>
        <taxon>Victivallales</taxon>
        <taxon>Victivallaceae</taxon>
        <taxon>Victivallis</taxon>
    </lineage>
</organism>
<dbReference type="InterPro" id="IPR023210">
    <property type="entry name" value="NADP_OxRdtase_dom"/>
</dbReference>
<comment type="caution">
    <text evidence="5">The sequence shown here is derived from an EMBL/GenBank/DDBJ whole genome shotgun (WGS) entry which is preliminary data.</text>
</comment>
<dbReference type="Proteomes" id="UP000435649">
    <property type="component" value="Unassembled WGS sequence"/>
</dbReference>
<evidence type="ECO:0000256" key="3">
    <source>
        <dbReference type="ARBA" id="ARBA00023014"/>
    </source>
</evidence>
<dbReference type="PANTHER" id="PTHR43312:SF1">
    <property type="entry name" value="NADP-DEPENDENT OXIDOREDUCTASE DOMAIN-CONTAINING PROTEIN"/>
    <property type="match status" value="1"/>
</dbReference>
<keyword evidence="2" id="KW-0408">Iron</keyword>
<dbReference type="PANTHER" id="PTHR43312">
    <property type="entry name" value="D-THREO-ALDOSE 1-DEHYDROGENASE"/>
    <property type="match status" value="1"/>
</dbReference>
<keyword evidence="1" id="KW-0479">Metal-binding</keyword>